<reference evidence="2" key="1">
    <citation type="submission" date="2021-08" db="EMBL/GenBank/DDBJ databases">
        <authorList>
            <person name="Misof B."/>
            <person name="Oliver O."/>
            <person name="Podsiadlowski L."/>
            <person name="Donath A."/>
            <person name="Peters R."/>
            <person name="Mayer C."/>
            <person name="Rust J."/>
            <person name="Gunkel S."/>
            <person name="Lesny P."/>
            <person name="Martin S."/>
            <person name="Oeyen J.P."/>
            <person name="Petersen M."/>
            <person name="Panagiotis P."/>
            <person name="Wilbrandt J."/>
            <person name="Tanja T."/>
        </authorList>
    </citation>
    <scope>NUCLEOTIDE SEQUENCE</scope>
    <source>
        <strain evidence="2">GBR_01_08_01A</strain>
        <tissue evidence="2">Thorax + abdomen</tissue>
    </source>
</reference>
<name>A0AAD9VV61_9HYME</name>
<dbReference type="Proteomes" id="UP001258017">
    <property type="component" value="Unassembled WGS sequence"/>
</dbReference>
<evidence type="ECO:0000313" key="2">
    <source>
        <dbReference type="EMBL" id="KAK2588004.1"/>
    </source>
</evidence>
<keyword evidence="3" id="KW-1185">Reference proteome</keyword>
<dbReference type="EMBL" id="JAIFRP010000006">
    <property type="protein sequence ID" value="KAK2588004.1"/>
    <property type="molecule type" value="Genomic_DNA"/>
</dbReference>
<gene>
    <name evidence="2" type="ORF">KPH14_004079</name>
</gene>
<organism evidence="2 3">
    <name type="scientific">Odynerus spinipes</name>
    <dbReference type="NCBI Taxonomy" id="1348599"/>
    <lineage>
        <taxon>Eukaryota</taxon>
        <taxon>Metazoa</taxon>
        <taxon>Ecdysozoa</taxon>
        <taxon>Arthropoda</taxon>
        <taxon>Hexapoda</taxon>
        <taxon>Insecta</taxon>
        <taxon>Pterygota</taxon>
        <taxon>Neoptera</taxon>
        <taxon>Endopterygota</taxon>
        <taxon>Hymenoptera</taxon>
        <taxon>Apocrita</taxon>
        <taxon>Aculeata</taxon>
        <taxon>Vespoidea</taxon>
        <taxon>Vespidae</taxon>
        <taxon>Eumeninae</taxon>
        <taxon>Odynerus</taxon>
    </lineage>
</organism>
<proteinExistence type="predicted"/>
<evidence type="ECO:0000313" key="3">
    <source>
        <dbReference type="Proteomes" id="UP001258017"/>
    </source>
</evidence>
<feature type="region of interest" description="Disordered" evidence="1">
    <location>
        <begin position="1"/>
        <end position="20"/>
    </location>
</feature>
<evidence type="ECO:0000256" key="1">
    <source>
        <dbReference type="SAM" id="MobiDB-lite"/>
    </source>
</evidence>
<reference evidence="2" key="2">
    <citation type="journal article" date="2023" name="Commun. Biol.">
        <title>Intrasexual cuticular hydrocarbon dimorphism in a wasp sheds light on hydrocarbon biosynthesis genes in Hymenoptera.</title>
        <authorList>
            <person name="Moris V.C."/>
            <person name="Podsiadlowski L."/>
            <person name="Martin S."/>
            <person name="Oeyen J.P."/>
            <person name="Donath A."/>
            <person name="Petersen M."/>
            <person name="Wilbrandt J."/>
            <person name="Misof B."/>
            <person name="Liedtke D."/>
            <person name="Thamm M."/>
            <person name="Scheiner R."/>
            <person name="Schmitt T."/>
            <person name="Niehuis O."/>
        </authorList>
    </citation>
    <scope>NUCLEOTIDE SEQUENCE</scope>
    <source>
        <strain evidence="2">GBR_01_08_01A</strain>
    </source>
</reference>
<accession>A0AAD9VV61</accession>
<sequence length="68" mass="7870">MKRRSSRVLHQNGSQIDRGNGRALQTQIFVRALNRWSVEFHRDRTTAESMDQATRTRHTFSVTTAPAE</sequence>
<dbReference type="AlphaFoldDB" id="A0AAD9VV61"/>
<protein>
    <submittedName>
        <fullName evidence="2">Uncharacterized protein</fullName>
    </submittedName>
</protein>
<feature type="region of interest" description="Disordered" evidence="1">
    <location>
        <begin position="47"/>
        <end position="68"/>
    </location>
</feature>
<comment type="caution">
    <text evidence="2">The sequence shown here is derived from an EMBL/GenBank/DDBJ whole genome shotgun (WGS) entry which is preliminary data.</text>
</comment>
<feature type="compositionally biased region" description="Polar residues" evidence="1">
    <location>
        <begin position="8"/>
        <end position="20"/>
    </location>
</feature>